<evidence type="ECO:0000256" key="3">
    <source>
        <dbReference type="ARBA" id="ARBA00022833"/>
    </source>
</evidence>
<feature type="domain" description="LIM zinc-binding" evidence="9">
    <location>
        <begin position="90"/>
        <end position="151"/>
    </location>
</feature>
<accession>A0A9Q1C732</accession>
<organism evidence="10 11">
    <name type="scientific">Holothuria leucospilota</name>
    <name type="common">Black long sea cucumber</name>
    <name type="synonym">Mertensiothuria leucospilota</name>
    <dbReference type="NCBI Taxonomy" id="206669"/>
    <lineage>
        <taxon>Eukaryota</taxon>
        <taxon>Metazoa</taxon>
        <taxon>Echinodermata</taxon>
        <taxon>Eleutherozoa</taxon>
        <taxon>Echinozoa</taxon>
        <taxon>Holothuroidea</taxon>
        <taxon>Aspidochirotacea</taxon>
        <taxon>Aspidochirotida</taxon>
        <taxon>Holothuriidae</taxon>
        <taxon>Holothuria</taxon>
    </lineage>
</organism>
<dbReference type="PANTHER" id="PTHR24208">
    <property type="entry name" value="LIM/HOMEOBOX PROTEIN LHX"/>
    <property type="match status" value="1"/>
</dbReference>
<keyword evidence="4 8" id="KW-0440">LIM domain</keyword>
<dbReference type="GO" id="GO:0005634">
    <property type="term" value="C:nucleus"/>
    <property type="evidence" value="ECO:0007669"/>
    <property type="project" value="UniProtKB-SubCell"/>
</dbReference>
<evidence type="ECO:0000256" key="7">
    <source>
        <dbReference type="ARBA" id="ARBA00023242"/>
    </source>
</evidence>
<dbReference type="GO" id="GO:0030182">
    <property type="term" value="P:neuron differentiation"/>
    <property type="evidence" value="ECO:0007669"/>
    <property type="project" value="TreeGrafter"/>
</dbReference>
<dbReference type="PROSITE" id="PS50023">
    <property type="entry name" value="LIM_DOMAIN_2"/>
    <property type="match status" value="2"/>
</dbReference>
<evidence type="ECO:0000256" key="2">
    <source>
        <dbReference type="ARBA" id="ARBA00022723"/>
    </source>
</evidence>
<dbReference type="PROSITE" id="PS00478">
    <property type="entry name" value="LIM_DOMAIN_1"/>
    <property type="match status" value="2"/>
</dbReference>
<dbReference type="SMART" id="SM00132">
    <property type="entry name" value="LIM"/>
    <property type="match status" value="2"/>
</dbReference>
<dbReference type="GO" id="GO:0000977">
    <property type="term" value="F:RNA polymerase II transcription regulatory region sequence-specific DNA binding"/>
    <property type="evidence" value="ECO:0007669"/>
    <property type="project" value="TreeGrafter"/>
</dbReference>
<evidence type="ECO:0000313" key="11">
    <source>
        <dbReference type="Proteomes" id="UP001152320"/>
    </source>
</evidence>
<dbReference type="Pfam" id="PF00412">
    <property type="entry name" value="LIM"/>
    <property type="match status" value="2"/>
</dbReference>
<evidence type="ECO:0000256" key="5">
    <source>
        <dbReference type="ARBA" id="ARBA00023125"/>
    </source>
</evidence>
<evidence type="ECO:0000313" key="10">
    <source>
        <dbReference type="EMBL" id="KAJ8039577.1"/>
    </source>
</evidence>
<evidence type="ECO:0000259" key="9">
    <source>
        <dbReference type="PROSITE" id="PS50023"/>
    </source>
</evidence>
<evidence type="ECO:0000256" key="8">
    <source>
        <dbReference type="PROSITE-ProRule" id="PRU00125"/>
    </source>
</evidence>
<keyword evidence="3 8" id="KW-0862">Zinc</keyword>
<sequence length="160" mass="18235">MKQEVDNVDRNPGESVGNITIKTEKKNICYDCGVEITDRFLLKAGVSEVWHPQCLRCSHCYTKLQAFGTCFLRGRDVYCRECYSSQFDRSCAGCCRVIGPSDWVRRAKNHVYHLACFACDHCKRQLSTGEEFAMIGHHIRCRSHFHDTGKGGEQTSCESK</sequence>
<keyword evidence="2 8" id="KW-0479">Metal-binding</keyword>
<keyword evidence="11" id="KW-1185">Reference proteome</keyword>
<dbReference type="EMBL" id="JAIZAY010000007">
    <property type="protein sequence ID" value="KAJ8039577.1"/>
    <property type="molecule type" value="Genomic_DNA"/>
</dbReference>
<dbReference type="AlphaFoldDB" id="A0A9Q1C732"/>
<dbReference type="InterPro" id="IPR001781">
    <property type="entry name" value="Znf_LIM"/>
</dbReference>
<dbReference type="GO" id="GO:0000981">
    <property type="term" value="F:DNA-binding transcription factor activity, RNA polymerase II-specific"/>
    <property type="evidence" value="ECO:0007669"/>
    <property type="project" value="TreeGrafter"/>
</dbReference>
<dbReference type="PANTHER" id="PTHR24208:SF127">
    <property type="entry name" value="LIM_HOMEOBOX PROTEIN AWH"/>
    <property type="match status" value="1"/>
</dbReference>
<dbReference type="OrthoDB" id="10068367at2759"/>
<proteinExistence type="predicted"/>
<comment type="caution">
    <text evidence="10">The sequence shown here is derived from an EMBL/GenBank/DDBJ whole genome shotgun (WGS) entry which is preliminary data.</text>
</comment>
<dbReference type="GO" id="GO:0046872">
    <property type="term" value="F:metal ion binding"/>
    <property type="evidence" value="ECO:0007669"/>
    <property type="project" value="UniProtKB-KW"/>
</dbReference>
<protein>
    <submittedName>
        <fullName evidence="10">LIM/homeobox protein Lhx6</fullName>
    </submittedName>
</protein>
<evidence type="ECO:0000256" key="6">
    <source>
        <dbReference type="ARBA" id="ARBA00023155"/>
    </source>
</evidence>
<keyword evidence="6" id="KW-0371">Homeobox</keyword>
<gene>
    <name evidence="10" type="ORF">HOLleu_17339</name>
</gene>
<evidence type="ECO:0000256" key="4">
    <source>
        <dbReference type="ARBA" id="ARBA00023038"/>
    </source>
</evidence>
<dbReference type="Proteomes" id="UP001152320">
    <property type="component" value="Chromosome 7"/>
</dbReference>
<evidence type="ECO:0000256" key="1">
    <source>
        <dbReference type="ARBA" id="ARBA00004123"/>
    </source>
</evidence>
<dbReference type="InterPro" id="IPR050453">
    <property type="entry name" value="LIM_Homeobox_TF"/>
</dbReference>
<reference evidence="10" key="1">
    <citation type="submission" date="2021-10" db="EMBL/GenBank/DDBJ databases">
        <title>Tropical sea cucumber genome reveals ecological adaptation and Cuvierian tubules defense mechanism.</title>
        <authorList>
            <person name="Chen T."/>
        </authorList>
    </citation>
    <scope>NUCLEOTIDE SEQUENCE</scope>
    <source>
        <strain evidence="10">Nanhai2018</strain>
        <tissue evidence="10">Muscle</tissue>
    </source>
</reference>
<comment type="subcellular location">
    <subcellularLocation>
        <location evidence="1">Nucleus</location>
    </subcellularLocation>
</comment>
<keyword evidence="7" id="KW-0539">Nucleus</keyword>
<name>A0A9Q1C732_HOLLE</name>
<keyword evidence="5" id="KW-0238">DNA-binding</keyword>
<dbReference type="Gene3D" id="2.10.110.10">
    <property type="entry name" value="Cysteine Rich Protein"/>
    <property type="match status" value="2"/>
</dbReference>
<feature type="domain" description="LIM zinc-binding" evidence="9">
    <location>
        <begin position="27"/>
        <end position="89"/>
    </location>
</feature>
<dbReference type="SUPFAM" id="SSF57716">
    <property type="entry name" value="Glucocorticoid receptor-like (DNA-binding domain)"/>
    <property type="match status" value="2"/>
</dbReference>